<dbReference type="PATRIC" id="fig|1246626.3.peg.2757"/>
<keyword evidence="5 8" id="KW-0812">Transmembrane</keyword>
<keyword evidence="3" id="KW-1003">Cell membrane</keyword>
<name>A0A060M5F5_9BACI</name>
<feature type="transmembrane region" description="Helical" evidence="8">
    <location>
        <begin position="198"/>
        <end position="217"/>
    </location>
</feature>
<dbReference type="Pfam" id="PF13303">
    <property type="entry name" value="PTS_EIIC_2"/>
    <property type="match status" value="1"/>
</dbReference>
<feature type="transmembrane region" description="Helical" evidence="8">
    <location>
        <begin position="80"/>
        <end position="108"/>
    </location>
</feature>
<feature type="transmembrane region" description="Helical" evidence="8">
    <location>
        <begin position="164"/>
        <end position="191"/>
    </location>
</feature>
<dbReference type="InterPro" id="IPR003352">
    <property type="entry name" value="PTS_EIIC"/>
</dbReference>
<feature type="transmembrane region" description="Helical" evidence="8">
    <location>
        <begin position="292"/>
        <end position="316"/>
    </location>
</feature>
<evidence type="ECO:0000256" key="6">
    <source>
        <dbReference type="ARBA" id="ARBA00022989"/>
    </source>
</evidence>
<accession>A0A060M5F5</accession>
<feature type="transmembrane region" description="Helical" evidence="8">
    <location>
        <begin position="223"/>
        <end position="241"/>
    </location>
</feature>
<dbReference type="Proteomes" id="UP000027142">
    <property type="component" value="Chromosome"/>
</dbReference>
<evidence type="ECO:0000256" key="2">
    <source>
        <dbReference type="ARBA" id="ARBA00022448"/>
    </source>
</evidence>
<comment type="subcellular location">
    <subcellularLocation>
        <location evidence="1">Cell membrane</location>
        <topology evidence="1">Multi-pass membrane protein</topology>
    </subcellularLocation>
</comment>
<feature type="transmembrane region" description="Helical" evidence="8">
    <location>
        <begin position="17"/>
        <end position="39"/>
    </location>
</feature>
<evidence type="ECO:0000313" key="10">
    <source>
        <dbReference type="EMBL" id="AIC95329.1"/>
    </source>
</evidence>
<evidence type="ECO:0000259" key="9">
    <source>
        <dbReference type="Pfam" id="PF13303"/>
    </source>
</evidence>
<keyword evidence="11" id="KW-1185">Reference proteome</keyword>
<dbReference type="AlphaFoldDB" id="A0A060M5F5"/>
<dbReference type="HOGENOM" id="CLU_063648_0_0_9"/>
<feature type="domain" description="Phosphotransferase system EIIC" evidence="9">
    <location>
        <begin position="19"/>
        <end position="332"/>
    </location>
</feature>
<gene>
    <name evidence="10" type="ORF">BleG1_2764</name>
</gene>
<dbReference type="GO" id="GO:0005886">
    <property type="term" value="C:plasma membrane"/>
    <property type="evidence" value="ECO:0007669"/>
    <property type="project" value="UniProtKB-SubCell"/>
</dbReference>
<evidence type="ECO:0000256" key="5">
    <source>
        <dbReference type="ARBA" id="ARBA00022692"/>
    </source>
</evidence>
<reference evidence="10 11" key="1">
    <citation type="journal article" date="2014" name="Gene">
        <title>A comparative genomic analysis of the alkalitolerant soil bacterium Bacillus lehensis G1.</title>
        <authorList>
            <person name="Noor Y.M."/>
            <person name="Samsulrizal N.H."/>
            <person name="Jema'on N.A."/>
            <person name="Low K.O."/>
            <person name="Ramli A.N."/>
            <person name="Alias N.I."/>
            <person name="Damis S.I."/>
            <person name="Fuzi S.F."/>
            <person name="Isa M.N."/>
            <person name="Murad A.M."/>
            <person name="Raih M.F."/>
            <person name="Bakar F.D."/>
            <person name="Najimudin N."/>
            <person name="Mahadi N.M."/>
            <person name="Illias R.M."/>
        </authorList>
    </citation>
    <scope>NUCLEOTIDE SEQUENCE [LARGE SCALE GENOMIC DNA]</scope>
    <source>
        <strain evidence="10 11">G1</strain>
    </source>
</reference>
<evidence type="ECO:0000256" key="3">
    <source>
        <dbReference type="ARBA" id="ARBA00022475"/>
    </source>
</evidence>
<feature type="transmembrane region" description="Helical" evidence="8">
    <location>
        <begin position="120"/>
        <end position="144"/>
    </location>
</feature>
<feature type="transmembrane region" description="Helical" evidence="8">
    <location>
        <begin position="253"/>
        <end position="272"/>
    </location>
</feature>
<sequence length="338" mass="34978">MRAFLTKKGVNPSLRTYFIKAMGQMTFGLFATLIIGIMIRTIGEQLQLEHVIELGQFTMDLYGAAIGAAVALALGAPNFVVLATVVCGAAGALFGGPAGSFLAAVVGAEIGKLVAGETKIDILVTPIVTIVSGYTIAFLLGAPIQFVMLSIGEAITWATTQSPFVMSGIVAVLMGLALTAPISSAAIAIMLDLTGMTAAAAAIGCAGQMVGFAVASYRDNRVSGLFSIGIGTSMLLIPHIIKNPKILIPPTVASFVAAPIGTIGFGLVNNAAGAGMGTSGLVGPIMTFTEMGFSWLLFAQVVVCYVVIPAIVALLLSEWMRTKGWINVNDMNIMQKEK</sequence>
<dbReference type="EMBL" id="CP003923">
    <property type="protein sequence ID" value="AIC95329.1"/>
    <property type="molecule type" value="Genomic_DNA"/>
</dbReference>
<dbReference type="RefSeq" id="WP_038482023.1">
    <property type="nucleotide sequence ID" value="NZ_CP003923.1"/>
</dbReference>
<dbReference type="STRING" id="1246626.BleG1_2764"/>
<dbReference type="eggNOG" id="COG3641">
    <property type="taxonomic scope" value="Bacteria"/>
</dbReference>
<protein>
    <recommendedName>
        <fullName evidence="9">Phosphotransferase system EIIC domain-containing protein</fullName>
    </recommendedName>
</protein>
<keyword evidence="4" id="KW-0762">Sugar transport</keyword>
<keyword evidence="7 8" id="KW-0472">Membrane</keyword>
<evidence type="ECO:0000313" key="11">
    <source>
        <dbReference type="Proteomes" id="UP000027142"/>
    </source>
</evidence>
<dbReference type="KEGG" id="ble:BleG1_2764"/>
<feature type="transmembrane region" description="Helical" evidence="8">
    <location>
        <begin position="51"/>
        <end position="74"/>
    </location>
</feature>
<dbReference type="GO" id="GO:0009401">
    <property type="term" value="P:phosphoenolpyruvate-dependent sugar phosphotransferase system"/>
    <property type="evidence" value="ECO:0007669"/>
    <property type="project" value="InterPro"/>
</dbReference>
<organism evidence="10 11">
    <name type="scientific">Shouchella lehensis G1</name>
    <dbReference type="NCBI Taxonomy" id="1246626"/>
    <lineage>
        <taxon>Bacteria</taxon>
        <taxon>Bacillati</taxon>
        <taxon>Bacillota</taxon>
        <taxon>Bacilli</taxon>
        <taxon>Bacillales</taxon>
        <taxon>Bacillaceae</taxon>
        <taxon>Shouchella</taxon>
    </lineage>
</organism>
<evidence type="ECO:0000256" key="4">
    <source>
        <dbReference type="ARBA" id="ARBA00022597"/>
    </source>
</evidence>
<proteinExistence type="predicted"/>
<dbReference type="PANTHER" id="PTHR40063">
    <property type="entry name" value="MEMBRANE PROTEIN-RELATED"/>
    <property type="match status" value="1"/>
</dbReference>
<evidence type="ECO:0000256" key="8">
    <source>
        <dbReference type="SAM" id="Phobius"/>
    </source>
</evidence>
<dbReference type="PANTHER" id="PTHR40063:SF1">
    <property type="entry name" value="MEMBRANE PROTEIN"/>
    <property type="match status" value="1"/>
</dbReference>
<evidence type="ECO:0000256" key="1">
    <source>
        <dbReference type="ARBA" id="ARBA00004651"/>
    </source>
</evidence>
<dbReference type="OrthoDB" id="396983at2"/>
<evidence type="ECO:0000256" key="7">
    <source>
        <dbReference type="ARBA" id="ARBA00023136"/>
    </source>
</evidence>
<dbReference type="GO" id="GO:0008982">
    <property type="term" value="F:protein-N(PI)-phosphohistidine-sugar phosphotransferase activity"/>
    <property type="evidence" value="ECO:0007669"/>
    <property type="project" value="InterPro"/>
</dbReference>
<keyword evidence="2" id="KW-0813">Transport</keyword>
<keyword evidence="6 8" id="KW-1133">Transmembrane helix</keyword>